<dbReference type="SUPFAM" id="SSF47807">
    <property type="entry name" value="5' to 3' exonuclease, C-terminal subdomain"/>
    <property type="match status" value="1"/>
</dbReference>
<dbReference type="InterPro" id="IPR008918">
    <property type="entry name" value="HhH2"/>
</dbReference>
<keyword evidence="3 9" id="KW-0479">Metal-binding</keyword>
<evidence type="ECO:0000256" key="5">
    <source>
        <dbReference type="ARBA" id="ARBA00022801"/>
    </source>
</evidence>
<feature type="region of interest" description="Disordered" evidence="10">
    <location>
        <begin position="298"/>
        <end position="327"/>
    </location>
</feature>
<dbReference type="SUPFAM" id="SSF88723">
    <property type="entry name" value="PIN domain-like"/>
    <property type="match status" value="1"/>
</dbReference>
<evidence type="ECO:0000256" key="6">
    <source>
        <dbReference type="ARBA" id="ARBA00022842"/>
    </source>
</evidence>
<proteinExistence type="inferred from homology"/>
<accession>A0AAP0RHU0</accession>
<comment type="caution">
    <text evidence="12">The sequence shown here is derived from an EMBL/GenBank/DDBJ whole genome shotgun (WGS) entry which is preliminary data.</text>
</comment>
<dbReference type="Gene3D" id="1.10.150.20">
    <property type="entry name" value="5' to 3' exonuclease, C-terminal subdomain"/>
    <property type="match status" value="1"/>
</dbReference>
<dbReference type="GO" id="GO:0035312">
    <property type="term" value="F:5'-3' DNA exonuclease activity"/>
    <property type="evidence" value="ECO:0007669"/>
    <property type="project" value="UniProtKB-UniRule"/>
</dbReference>
<evidence type="ECO:0000256" key="3">
    <source>
        <dbReference type="ARBA" id="ARBA00022723"/>
    </source>
</evidence>
<dbReference type="InterPro" id="IPR036279">
    <property type="entry name" value="5-3_exonuclease_C_sf"/>
</dbReference>
<evidence type="ECO:0000256" key="2">
    <source>
        <dbReference type="ARBA" id="ARBA00022722"/>
    </source>
</evidence>
<dbReference type="PANTHER" id="PTHR11081">
    <property type="entry name" value="FLAP ENDONUCLEASE FAMILY MEMBER"/>
    <property type="match status" value="1"/>
</dbReference>
<dbReference type="FunFam" id="1.10.150.20:FF:000011">
    <property type="entry name" value="exonuclease 1"/>
    <property type="match status" value="1"/>
</dbReference>
<dbReference type="GO" id="GO:0017108">
    <property type="term" value="F:5'-flap endonuclease activity"/>
    <property type="evidence" value="ECO:0007669"/>
    <property type="project" value="TreeGrafter"/>
</dbReference>
<keyword evidence="9" id="KW-0228">DNA excision</keyword>
<comment type="function">
    <text evidence="9">5'-&gt;3' double-stranded DNA exonuclease which may also possess a cryptic 3'-&gt;5' double-stranded DNA exonuclease activity. Functions in DNA mismatch repair.</text>
</comment>
<dbReference type="GO" id="GO:0006281">
    <property type="term" value="P:DNA repair"/>
    <property type="evidence" value="ECO:0007669"/>
    <property type="project" value="UniProtKB-UniRule"/>
</dbReference>
<keyword evidence="9" id="KW-0238">DNA-binding</keyword>
<keyword evidence="4 9" id="KW-0227">DNA damage</keyword>
<keyword evidence="6 9" id="KW-0460">Magnesium</keyword>
<dbReference type="GO" id="GO:0005634">
    <property type="term" value="C:nucleus"/>
    <property type="evidence" value="ECO:0007669"/>
    <property type="project" value="UniProtKB-SubCell"/>
</dbReference>
<evidence type="ECO:0000313" key="13">
    <source>
        <dbReference type="Proteomes" id="UP001415857"/>
    </source>
</evidence>
<keyword evidence="9" id="KW-0267">Excision nuclease</keyword>
<keyword evidence="9" id="KW-0269">Exonuclease</keyword>
<comment type="subcellular location">
    <subcellularLocation>
        <location evidence="1 9">Nucleus</location>
    </subcellularLocation>
</comment>
<gene>
    <name evidence="12" type="ORF">L1049_027686</name>
</gene>
<comment type="similarity">
    <text evidence="9">Belongs to the XPG/RAD2 endonuclease family. EXO1 subfamily.</text>
</comment>
<keyword evidence="13" id="KW-1185">Reference proteome</keyword>
<dbReference type="PANTHER" id="PTHR11081:SF8">
    <property type="entry name" value="EXONUCLEASE 1"/>
    <property type="match status" value="1"/>
</dbReference>
<dbReference type="GO" id="GO:0046872">
    <property type="term" value="F:metal ion binding"/>
    <property type="evidence" value="ECO:0007669"/>
    <property type="project" value="UniProtKB-UniRule"/>
</dbReference>
<dbReference type="GO" id="GO:0003677">
    <property type="term" value="F:DNA binding"/>
    <property type="evidence" value="ECO:0007669"/>
    <property type="project" value="UniProtKB-UniRule"/>
</dbReference>
<evidence type="ECO:0000256" key="1">
    <source>
        <dbReference type="ARBA" id="ARBA00004123"/>
    </source>
</evidence>
<protein>
    <recommendedName>
        <fullName evidence="9">Exonuclease 1</fullName>
        <ecNumber evidence="9">3.1.-.-</ecNumber>
    </recommendedName>
</protein>
<feature type="domain" description="XPG-I" evidence="11">
    <location>
        <begin position="35"/>
        <end position="111"/>
    </location>
</feature>
<dbReference type="AlphaFoldDB" id="A0AAP0RHU0"/>
<keyword evidence="8 9" id="KW-0539">Nucleus</keyword>
<dbReference type="InterPro" id="IPR006084">
    <property type="entry name" value="XPG/Rad2"/>
</dbReference>
<dbReference type="CDD" id="cd09901">
    <property type="entry name" value="H3TH_FEN1-like"/>
    <property type="match status" value="1"/>
</dbReference>
<evidence type="ECO:0000256" key="7">
    <source>
        <dbReference type="ARBA" id="ARBA00023204"/>
    </source>
</evidence>
<dbReference type="InterPro" id="IPR029060">
    <property type="entry name" value="PIN-like_dom_sf"/>
</dbReference>
<evidence type="ECO:0000256" key="10">
    <source>
        <dbReference type="SAM" id="MobiDB-lite"/>
    </source>
</evidence>
<dbReference type="Gene3D" id="3.40.50.1010">
    <property type="entry name" value="5'-nuclease"/>
    <property type="match status" value="1"/>
</dbReference>
<dbReference type="Pfam" id="PF00867">
    <property type="entry name" value="XPG_I"/>
    <property type="match status" value="1"/>
</dbReference>
<feature type="compositionally biased region" description="Polar residues" evidence="10">
    <location>
        <begin position="298"/>
        <end position="310"/>
    </location>
</feature>
<dbReference type="EC" id="3.1.-.-" evidence="9"/>
<dbReference type="SMART" id="SM00279">
    <property type="entry name" value="HhH2"/>
    <property type="match status" value="1"/>
</dbReference>
<keyword evidence="5 9" id="KW-0378">Hydrolase</keyword>
<dbReference type="Proteomes" id="UP001415857">
    <property type="component" value="Unassembled WGS sequence"/>
</dbReference>
<dbReference type="InterPro" id="IPR019974">
    <property type="entry name" value="XPG_CS"/>
</dbReference>
<evidence type="ECO:0000256" key="4">
    <source>
        <dbReference type="ARBA" id="ARBA00022763"/>
    </source>
</evidence>
<dbReference type="InterPro" id="IPR006086">
    <property type="entry name" value="XPG-I_dom"/>
</dbReference>
<keyword evidence="7 9" id="KW-0234">DNA repair</keyword>
<keyword evidence="2 9" id="KW-0540">Nuclease</keyword>
<comment type="cofactor">
    <cofactor evidence="9">
        <name>Mg(2+)</name>
        <dbReference type="ChEBI" id="CHEBI:18420"/>
    </cofactor>
    <text evidence="9">Binds 2 magnesium ions per subunit. They probably participate in the reaction catalyzed by the enzyme. May bind an additional third magnesium ion after substrate binding.</text>
</comment>
<reference evidence="12 13" key="1">
    <citation type="journal article" date="2024" name="Plant J.">
        <title>Genome sequences and population genomics reveal climatic adaptation and genomic divergence between two closely related sweetgum species.</title>
        <authorList>
            <person name="Xu W.Q."/>
            <person name="Ren C.Q."/>
            <person name="Zhang X.Y."/>
            <person name="Comes H.P."/>
            <person name="Liu X.H."/>
            <person name="Li Y.G."/>
            <person name="Kettle C.J."/>
            <person name="Jalonen R."/>
            <person name="Gaisberger H."/>
            <person name="Ma Y.Z."/>
            <person name="Qiu Y.X."/>
        </authorList>
    </citation>
    <scope>NUCLEOTIDE SEQUENCE [LARGE SCALE GENOMIC DNA]</scope>
    <source>
        <strain evidence="12">Hangzhou</strain>
    </source>
</reference>
<evidence type="ECO:0000256" key="8">
    <source>
        <dbReference type="ARBA" id="ARBA00023242"/>
    </source>
</evidence>
<organism evidence="12 13">
    <name type="scientific">Liquidambar formosana</name>
    <name type="common">Formosan gum</name>
    <dbReference type="NCBI Taxonomy" id="63359"/>
    <lineage>
        <taxon>Eukaryota</taxon>
        <taxon>Viridiplantae</taxon>
        <taxon>Streptophyta</taxon>
        <taxon>Embryophyta</taxon>
        <taxon>Tracheophyta</taxon>
        <taxon>Spermatophyta</taxon>
        <taxon>Magnoliopsida</taxon>
        <taxon>eudicotyledons</taxon>
        <taxon>Gunneridae</taxon>
        <taxon>Pentapetalae</taxon>
        <taxon>Saxifragales</taxon>
        <taxon>Altingiaceae</taxon>
        <taxon>Liquidambar</taxon>
    </lineage>
</organism>
<dbReference type="PRINTS" id="PR00853">
    <property type="entry name" value="XPGRADSUPER"/>
</dbReference>
<evidence type="ECO:0000256" key="9">
    <source>
        <dbReference type="RuleBase" id="RU910737"/>
    </source>
</evidence>
<sequence>MAKLNEGNASAATELFQKAVSITPSMAHQLIQILRSESIEFVVAPYEADAQLAYLSRLAEKKGGIVAVITEDSDLMAYHCQAIIFKMDRYGNGEEIVLDKVFDSVARKPSFQNFDKDLFTGMCVLAGCDFLPSVPGIGIVKSYSLVSKYRNLDRVLSVLKFEKGNQMPEEYSKSFREAMAVFQHARMYIDFREQKPVLEERKCLNEAVALSKIVFHSEKHGTLETTMIPDNISLKVPDNNPFRKRKLDEVHLEQMESNIERVSEVTEELIESNIEQVSEVTEVEKSEVFCATLDSQESVDSKPNSISNGRQRSKNVKKLKKSNSKISETKKSSILNFFSRV</sequence>
<evidence type="ECO:0000259" key="11">
    <source>
        <dbReference type="SMART" id="SM00484"/>
    </source>
</evidence>
<feature type="compositionally biased region" description="Basic residues" evidence="10">
    <location>
        <begin position="311"/>
        <end position="323"/>
    </location>
</feature>
<dbReference type="PROSITE" id="PS00842">
    <property type="entry name" value="XPG_2"/>
    <property type="match status" value="1"/>
</dbReference>
<dbReference type="EMBL" id="JBBPBK010000009">
    <property type="protein sequence ID" value="KAK9278127.1"/>
    <property type="molecule type" value="Genomic_DNA"/>
</dbReference>
<name>A0AAP0RHU0_LIQFO</name>
<dbReference type="SMART" id="SM00484">
    <property type="entry name" value="XPGI"/>
    <property type="match status" value="1"/>
</dbReference>
<evidence type="ECO:0000313" key="12">
    <source>
        <dbReference type="EMBL" id="KAK9278127.1"/>
    </source>
</evidence>